<keyword evidence="8 10" id="KW-0067">ATP-binding</keyword>
<dbReference type="GO" id="GO:0005634">
    <property type="term" value="C:nucleus"/>
    <property type="evidence" value="ECO:0007669"/>
    <property type="project" value="UniProtKB-SubCell"/>
</dbReference>
<reference evidence="11" key="2">
    <citation type="submission" date="2017-05" db="UniProtKB">
        <authorList>
            <consortium name="EnsemblMetazoa"/>
        </authorList>
    </citation>
    <scope>IDENTIFICATION</scope>
</reference>
<keyword evidence="12" id="KW-1185">Reference proteome</keyword>
<comment type="subunit">
    <text evidence="10">Monomer and homodimer. Interacts with small ribosomal subunit protein uS11. Not a structural component of 43S pre-ribosomes, but transiently interacts with them by binding to uS11.</text>
</comment>
<keyword evidence="7 10" id="KW-0418">Kinase</keyword>
<evidence type="ECO:0000256" key="4">
    <source>
        <dbReference type="ARBA" id="ARBA00022552"/>
    </source>
</evidence>
<feature type="binding site" evidence="10">
    <location>
        <position position="116"/>
    </location>
    <ligand>
        <name>ATP</name>
        <dbReference type="ChEBI" id="CHEBI:30616"/>
    </ligand>
</feature>
<gene>
    <name evidence="11" type="primary">100637509</name>
</gene>
<comment type="similarity">
    <text evidence="10">Belongs to the adenylate kinase family. AK6 subfamily.</text>
</comment>
<dbReference type="Gene3D" id="3.40.50.300">
    <property type="entry name" value="P-loop containing nucleotide triphosphate hydrolases"/>
    <property type="match status" value="1"/>
</dbReference>
<dbReference type="SUPFAM" id="SSF52540">
    <property type="entry name" value="P-loop containing nucleoside triphosphate hydrolases"/>
    <property type="match status" value="1"/>
</dbReference>
<dbReference type="HAMAP" id="MF_00039">
    <property type="entry name" value="Adenylate_kinase_AK6"/>
    <property type="match status" value="1"/>
</dbReference>
<feature type="binding site" evidence="10">
    <location>
        <position position="23"/>
    </location>
    <ligand>
        <name>ATP</name>
        <dbReference type="ChEBI" id="CHEBI:30616"/>
    </ligand>
</feature>
<comment type="caution">
    <text evidence="10">Lacks conserved residue(s) required for the propagation of feature annotation.</text>
</comment>
<feature type="binding site" evidence="10">
    <location>
        <position position="22"/>
    </location>
    <ligand>
        <name>ATP</name>
        <dbReference type="ChEBI" id="CHEBI:30616"/>
    </ligand>
</feature>
<keyword evidence="5 10" id="KW-0808">Transferase</keyword>
<dbReference type="PANTHER" id="PTHR12595:SF0">
    <property type="entry name" value="ADENYLATE KINASE ISOENZYME 6"/>
    <property type="match status" value="1"/>
</dbReference>
<evidence type="ECO:0000313" key="11">
    <source>
        <dbReference type="EnsemblMetazoa" id="Aqu2.1.31349_001"/>
    </source>
</evidence>
<dbReference type="OMA" id="QCEIFGT"/>
<dbReference type="EnsemblMetazoa" id="XM_003386688.3">
    <property type="protein sequence ID" value="XP_003386736.1"/>
    <property type="gene ID" value="LOC100637509"/>
</dbReference>
<evidence type="ECO:0000256" key="5">
    <source>
        <dbReference type="ARBA" id="ARBA00022679"/>
    </source>
</evidence>
<dbReference type="GO" id="GO:0005737">
    <property type="term" value="C:cytoplasm"/>
    <property type="evidence" value="ECO:0007669"/>
    <property type="project" value="UniProtKB-SubCell"/>
</dbReference>
<comment type="subcellular location">
    <subcellularLocation>
        <location evidence="10">Cytoplasm</location>
    </subcellularLocation>
    <subcellularLocation>
        <location evidence="10">Nucleus</location>
    </subcellularLocation>
</comment>
<dbReference type="GO" id="GO:0005524">
    <property type="term" value="F:ATP binding"/>
    <property type="evidence" value="ECO:0007669"/>
    <property type="project" value="UniProtKB-KW"/>
</dbReference>
<dbReference type="STRING" id="400682.A0A1X7UV01"/>
<dbReference type="InterPro" id="IPR027417">
    <property type="entry name" value="P-loop_NTPase"/>
</dbReference>
<organism evidence="11">
    <name type="scientific">Amphimedon queenslandica</name>
    <name type="common">Sponge</name>
    <dbReference type="NCBI Taxonomy" id="400682"/>
    <lineage>
        <taxon>Eukaryota</taxon>
        <taxon>Metazoa</taxon>
        <taxon>Porifera</taxon>
        <taxon>Demospongiae</taxon>
        <taxon>Heteroscleromorpha</taxon>
        <taxon>Haplosclerida</taxon>
        <taxon>Niphatidae</taxon>
        <taxon>Amphimedon</taxon>
    </lineage>
</organism>
<evidence type="ECO:0000313" key="12">
    <source>
        <dbReference type="Proteomes" id="UP000007879"/>
    </source>
</evidence>
<dbReference type="KEGG" id="aqu:100637509"/>
<feature type="region of interest" description="NMPbind" evidence="10">
    <location>
        <begin position="40"/>
        <end position="63"/>
    </location>
</feature>
<dbReference type="InterPro" id="IPR020618">
    <property type="entry name" value="Adenyl_kinase_AK6"/>
</dbReference>
<comment type="catalytic activity">
    <reaction evidence="10">
        <text>ATP + H2O = ADP + phosphate + H(+)</text>
        <dbReference type="Rhea" id="RHEA:13065"/>
        <dbReference type="ChEBI" id="CHEBI:15377"/>
        <dbReference type="ChEBI" id="CHEBI:15378"/>
        <dbReference type="ChEBI" id="CHEBI:30616"/>
        <dbReference type="ChEBI" id="CHEBI:43474"/>
        <dbReference type="ChEBI" id="CHEBI:456216"/>
    </reaction>
</comment>
<dbReference type="GO" id="GO:0042274">
    <property type="term" value="P:ribosomal small subunit biogenesis"/>
    <property type="evidence" value="ECO:0007669"/>
    <property type="project" value="UniProtKB-UniRule"/>
</dbReference>
<dbReference type="PANTHER" id="PTHR12595">
    <property type="entry name" value="POS9-ACTIVATING FACTOR FAP7-RELATED"/>
    <property type="match status" value="1"/>
</dbReference>
<proteinExistence type="inferred from homology"/>
<keyword evidence="4 10" id="KW-0698">rRNA processing</keyword>
<dbReference type="eggNOG" id="KOG3347">
    <property type="taxonomic scope" value="Eukaryota"/>
</dbReference>
<feature type="binding site" evidence="10">
    <location>
        <position position="24"/>
    </location>
    <ligand>
        <name>ATP</name>
        <dbReference type="ChEBI" id="CHEBI:30616"/>
    </ligand>
</feature>
<protein>
    <recommendedName>
        <fullName evidence="10">Adenylate kinase isoenzyme 6 homolog</fullName>
        <shortName evidence="10">AK6</shortName>
        <ecNumber evidence="10">2.7.4.3</ecNumber>
    </recommendedName>
    <alternativeName>
        <fullName evidence="10">Dual activity adenylate kinase/ATPase</fullName>
        <shortName evidence="10">AK/ATPase</shortName>
    </alternativeName>
</protein>
<evidence type="ECO:0000256" key="7">
    <source>
        <dbReference type="ARBA" id="ARBA00022777"/>
    </source>
</evidence>
<evidence type="ECO:0000256" key="6">
    <source>
        <dbReference type="ARBA" id="ARBA00022741"/>
    </source>
</evidence>
<evidence type="ECO:0000256" key="3">
    <source>
        <dbReference type="ARBA" id="ARBA00022517"/>
    </source>
</evidence>
<keyword evidence="9 10" id="KW-0539">Nucleus</keyword>
<keyword evidence="2 10" id="KW-0963">Cytoplasm</keyword>
<dbReference type="Pfam" id="PF13238">
    <property type="entry name" value="AAA_18"/>
    <property type="match status" value="1"/>
</dbReference>
<evidence type="ECO:0000256" key="1">
    <source>
        <dbReference type="ARBA" id="ARBA00000582"/>
    </source>
</evidence>
<dbReference type="FunFam" id="3.40.50.300:FF:000372">
    <property type="entry name" value="Adenylate kinase isoenzyme 6 homolog"/>
    <property type="match status" value="1"/>
</dbReference>
<accession>A0A1X7UV01</accession>
<dbReference type="EC" id="2.7.4.3" evidence="10"/>
<evidence type="ECO:0000256" key="10">
    <source>
        <dbReference type="HAMAP-Rule" id="MF_03173"/>
    </source>
</evidence>
<keyword evidence="3 10" id="KW-0690">Ribosome biogenesis</keyword>
<dbReference type="Proteomes" id="UP000007879">
    <property type="component" value="Unassembled WGS sequence"/>
</dbReference>
<dbReference type="AlphaFoldDB" id="A0A1X7UV01"/>
<feature type="region of interest" description="LID" evidence="10">
    <location>
        <begin position="115"/>
        <end position="125"/>
    </location>
</feature>
<dbReference type="GO" id="GO:0004017">
    <property type="term" value="F:AMP kinase activity"/>
    <property type="evidence" value="ECO:0007669"/>
    <property type="project" value="UniProtKB-UniRule"/>
</dbReference>
<evidence type="ECO:0000256" key="2">
    <source>
        <dbReference type="ARBA" id="ARBA00022490"/>
    </source>
</evidence>
<evidence type="ECO:0000256" key="8">
    <source>
        <dbReference type="ARBA" id="ARBA00022840"/>
    </source>
</evidence>
<reference evidence="12" key="1">
    <citation type="journal article" date="2010" name="Nature">
        <title>The Amphimedon queenslandica genome and the evolution of animal complexity.</title>
        <authorList>
            <person name="Srivastava M."/>
            <person name="Simakov O."/>
            <person name="Chapman J."/>
            <person name="Fahey B."/>
            <person name="Gauthier M.E."/>
            <person name="Mitros T."/>
            <person name="Richards G.S."/>
            <person name="Conaco C."/>
            <person name="Dacre M."/>
            <person name="Hellsten U."/>
            <person name="Larroux C."/>
            <person name="Putnam N.H."/>
            <person name="Stanke M."/>
            <person name="Adamska M."/>
            <person name="Darling A."/>
            <person name="Degnan S.M."/>
            <person name="Oakley T.H."/>
            <person name="Plachetzki D.C."/>
            <person name="Zhai Y."/>
            <person name="Adamski M."/>
            <person name="Calcino A."/>
            <person name="Cummins S.F."/>
            <person name="Goodstein D.M."/>
            <person name="Harris C."/>
            <person name="Jackson D.J."/>
            <person name="Leys S.P."/>
            <person name="Shu S."/>
            <person name="Woodcroft B.J."/>
            <person name="Vervoort M."/>
            <person name="Kosik K.S."/>
            <person name="Manning G."/>
            <person name="Degnan B.M."/>
            <person name="Rokhsar D.S."/>
        </authorList>
    </citation>
    <scope>NUCLEOTIDE SEQUENCE [LARGE SCALE GENOMIC DNA]</scope>
</reference>
<dbReference type="InParanoid" id="A0A1X7UV01"/>
<name>A0A1X7UV01_AMPQE</name>
<comment type="function">
    <text evidence="10">Broad-specificity nucleoside monophosphate (NMP) kinase that catalyzes the reversible transfer of the terminal phosphate group between nucleoside triphosphates and monophosphates. Has also ATPase activity. Involved in the late cytoplasmic maturation steps of the 40S ribosomal particles, specifically 18S rRNA maturation. While NMP activity is not required for ribosome maturation, ATPase activity is. Associates transiently with small ribosomal subunit protein uS11. ATP hydrolysis breaks the interaction with uS11. May temporarily remove uS11 from the ribosome to enable a conformational change of the ribosomal RNA that is needed for the final maturation step of the small ribosomal subunit. Its NMP activity may have a role in nuclear energy homeostasis.</text>
</comment>
<comment type="catalytic activity">
    <reaction evidence="1 10">
        <text>AMP + ATP = 2 ADP</text>
        <dbReference type="Rhea" id="RHEA:12973"/>
        <dbReference type="ChEBI" id="CHEBI:30616"/>
        <dbReference type="ChEBI" id="CHEBI:456215"/>
        <dbReference type="ChEBI" id="CHEBI:456216"/>
        <dbReference type="EC" id="2.7.4.3"/>
    </reaction>
</comment>
<feature type="binding site" evidence="10">
    <location>
        <position position="20"/>
    </location>
    <ligand>
        <name>ATP</name>
        <dbReference type="ChEBI" id="CHEBI:30616"/>
    </ligand>
</feature>
<dbReference type="EnsemblMetazoa" id="Aqu2.1.31349_001">
    <property type="protein sequence ID" value="Aqu2.1.31349_001"/>
    <property type="gene ID" value="Aqu2.1.31349"/>
</dbReference>
<keyword evidence="6 10" id="KW-0547">Nucleotide-binding</keyword>
<sequence>MASPQKVRALPNVLITGTPGTGKTLTASQVVERTGMSYFNVSELAKEGGLYEGWDEQFQSYILDEDKVVDELNDSLVSGGCIVEYHGCDFFPERWFDAIFVLRTDNALLYDRLMKRGYNQDKITNNVQCEIFQTILEEARESYSPDIVSELTSNVPEDMERNVDLICQFIADWQTKNDK</sequence>
<dbReference type="GO" id="GO:0006364">
    <property type="term" value="P:rRNA processing"/>
    <property type="evidence" value="ECO:0007669"/>
    <property type="project" value="UniProtKB-KW"/>
</dbReference>
<evidence type="ECO:0000256" key="9">
    <source>
        <dbReference type="ARBA" id="ARBA00023242"/>
    </source>
</evidence>
<dbReference type="OrthoDB" id="10251185at2759"/>
<dbReference type="GO" id="GO:0016887">
    <property type="term" value="F:ATP hydrolysis activity"/>
    <property type="evidence" value="ECO:0007669"/>
    <property type="project" value="UniProtKB-UniRule"/>
</dbReference>